<dbReference type="Proteomes" id="UP000216024">
    <property type="component" value="Unassembled WGS sequence"/>
</dbReference>
<accession>A0A267MJ06</accession>
<comment type="caution">
    <text evidence="2">The sequence shown here is derived from an EMBL/GenBank/DDBJ whole genome shotgun (WGS) entry which is preliminary data.</text>
</comment>
<organism evidence="2 3">
    <name type="scientific">Anaeromicrobium sediminis</name>
    <dbReference type="NCBI Taxonomy" id="1478221"/>
    <lineage>
        <taxon>Bacteria</taxon>
        <taxon>Bacillati</taxon>
        <taxon>Bacillota</taxon>
        <taxon>Clostridia</taxon>
        <taxon>Peptostreptococcales</taxon>
        <taxon>Thermotaleaceae</taxon>
        <taxon>Anaeromicrobium</taxon>
    </lineage>
</organism>
<evidence type="ECO:0000256" key="1">
    <source>
        <dbReference type="SAM" id="Coils"/>
    </source>
</evidence>
<dbReference type="RefSeq" id="WP_095133782.1">
    <property type="nucleotide sequence ID" value="NZ_NIBG01000008.1"/>
</dbReference>
<gene>
    <name evidence="2" type="ORF">CCE28_11135</name>
</gene>
<evidence type="ECO:0000313" key="2">
    <source>
        <dbReference type="EMBL" id="PAB59402.1"/>
    </source>
</evidence>
<name>A0A267MJ06_9FIRM</name>
<keyword evidence="1" id="KW-0175">Coiled coil</keyword>
<reference evidence="2 3" key="1">
    <citation type="submission" date="2017-06" db="EMBL/GenBank/DDBJ databases">
        <title>Draft genome sequence of anaerobic fermentative bacterium Anaeromicrobium sediminis DY2726D isolated from West Pacific Ocean sediments.</title>
        <authorList>
            <person name="Zeng X."/>
        </authorList>
    </citation>
    <scope>NUCLEOTIDE SEQUENCE [LARGE SCALE GENOMIC DNA]</scope>
    <source>
        <strain evidence="2 3">DY2726D</strain>
    </source>
</reference>
<evidence type="ECO:0000313" key="3">
    <source>
        <dbReference type="Proteomes" id="UP000216024"/>
    </source>
</evidence>
<dbReference type="AlphaFoldDB" id="A0A267MJ06"/>
<dbReference type="EMBL" id="NIBG01000008">
    <property type="protein sequence ID" value="PAB59402.1"/>
    <property type="molecule type" value="Genomic_DNA"/>
</dbReference>
<protein>
    <submittedName>
        <fullName evidence="2">Uncharacterized protein</fullName>
    </submittedName>
</protein>
<proteinExistence type="predicted"/>
<dbReference type="OrthoDB" id="2078434at2"/>
<feature type="coiled-coil region" evidence="1">
    <location>
        <begin position="327"/>
        <end position="354"/>
    </location>
</feature>
<sequence>MRNRLKVIEGYKDKEIKKEYKFVKAMATNTRLMGVVGVYIQWKDYEQNNFHQLFHLDYEEFGIDNYKEVIEDDILKTEILKMMGGLGGELVEITLKEAKFLIKKAIEKNPFESEEWIEQIDNFHMIDRDNELNEEEEILLLNKICIGLSNSNELINYYIMRSVGLDKDGIKYLSSNENEIHFVKTPSILLKNTVEKIEEDKYIVESIIDLNQKYKLVVSEMKLKNNKICNVEIKSEMRISPQEAAFSLRKREYIMLYLIKDKSKFLELIEKNKPHSMINDYEGGTLITEFNSNNNHVKKDIYYLSGDIWGIYYITDSNQLVVGAYDEKKAAKINEELESEYKDLLINIKNIHLENSIIYQFVHSGETNILDFIYEDK</sequence>
<keyword evidence="3" id="KW-1185">Reference proteome</keyword>